<keyword evidence="2" id="KW-1185">Reference proteome</keyword>
<comment type="caution">
    <text evidence="1">The sequence shown here is derived from an EMBL/GenBank/DDBJ whole genome shotgun (WGS) entry which is preliminary data.</text>
</comment>
<organism evidence="1 2">
    <name type="scientific">Microbulbifer okhotskensis</name>
    <dbReference type="NCBI Taxonomy" id="2926617"/>
    <lineage>
        <taxon>Bacteria</taxon>
        <taxon>Pseudomonadati</taxon>
        <taxon>Pseudomonadota</taxon>
        <taxon>Gammaproteobacteria</taxon>
        <taxon>Cellvibrionales</taxon>
        <taxon>Microbulbiferaceae</taxon>
        <taxon>Microbulbifer</taxon>
    </lineage>
</organism>
<accession>A0A9X2J794</accession>
<evidence type="ECO:0000313" key="1">
    <source>
        <dbReference type="EMBL" id="MCO1334231.1"/>
    </source>
</evidence>
<dbReference type="AlphaFoldDB" id="A0A9X2J794"/>
<evidence type="ECO:0000313" key="2">
    <source>
        <dbReference type="Proteomes" id="UP001139028"/>
    </source>
</evidence>
<sequence>MFDNKFDCPKIHNSLTCARAIEDRLLEELIFVSRTKPFQLALTLKNGETKVYTDFLVKDRPTKNQAFSALEQINDSFLLIHRQLWEASSYILLDLDSGIEYLLSGYPLLSPQGIYLLVAEQDLDAGFNKNILKVYYLAGKFPKIIFEIEPENWGPDRVRWTTENTVEFSKKQFNSNYNQAEGSTLFLGTKALLSINSDNRDVTLQDLD</sequence>
<protein>
    <submittedName>
        <fullName evidence="1">Uncharacterized protein</fullName>
    </submittedName>
</protein>
<reference evidence="1" key="1">
    <citation type="journal article" date="2022" name="Arch. Microbiol.">
        <title>Microbulbifer okhotskensis sp. nov., isolated from a deep bottom sediment of the Okhotsk Sea.</title>
        <authorList>
            <person name="Romanenko L."/>
            <person name="Kurilenko V."/>
            <person name="Otstavnykh N."/>
            <person name="Velansky P."/>
            <person name="Isaeva M."/>
            <person name="Mikhailov V."/>
        </authorList>
    </citation>
    <scope>NUCLEOTIDE SEQUENCE</scope>
    <source>
        <strain evidence="1">OS29</strain>
    </source>
</reference>
<name>A0A9X2J794_9GAMM</name>
<dbReference type="RefSeq" id="WP_252465755.1">
    <property type="nucleotide sequence ID" value="NZ_JALBWM010000023.1"/>
</dbReference>
<gene>
    <name evidence="1" type="ORF">MO867_07725</name>
</gene>
<dbReference type="EMBL" id="JALBWM010000023">
    <property type="protein sequence ID" value="MCO1334231.1"/>
    <property type="molecule type" value="Genomic_DNA"/>
</dbReference>
<dbReference type="Proteomes" id="UP001139028">
    <property type="component" value="Unassembled WGS sequence"/>
</dbReference>
<proteinExistence type="predicted"/>